<reference evidence="2 3" key="1">
    <citation type="submission" date="2023-12" db="EMBL/GenBank/DDBJ databases">
        <title>the genome sequence of Hyalangium sp. s54d21.</title>
        <authorList>
            <person name="Zhang X."/>
        </authorList>
    </citation>
    <scope>NUCLEOTIDE SEQUENCE [LARGE SCALE GENOMIC DNA]</scope>
    <source>
        <strain evidence="3">s54d21</strain>
    </source>
</reference>
<gene>
    <name evidence="2" type="ORF">SYV04_21015</name>
</gene>
<dbReference type="Proteomes" id="UP001291309">
    <property type="component" value="Unassembled WGS sequence"/>
</dbReference>
<dbReference type="RefSeq" id="WP_321547640.1">
    <property type="nucleotide sequence ID" value="NZ_JAXIVS010000007.1"/>
</dbReference>
<dbReference type="EMBL" id="JAXIVS010000007">
    <property type="protein sequence ID" value="MDY7228913.1"/>
    <property type="molecule type" value="Genomic_DNA"/>
</dbReference>
<protein>
    <recommendedName>
        <fullName evidence="4">Outer membrane protein beta-barrel domain-containing protein</fullName>
    </recommendedName>
</protein>
<accession>A0ABU5H7S6</accession>
<feature type="signal peptide" evidence="1">
    <location>
        <begin position="1"/>
        <end position="23"/>
    </location>
</feature>
<evidence type="ECO:0000313" key="3">
    <source>
        <dbReference type="Proteomes" id="UP001291309"/>
    </source>
</evidence>
<evidence type="ECO:0000313" key="2">
    <source>
        <dbReference type="EMBL" id="MDY7228913.1"/>
    </source>
</evidence>
<proteinExistence type="predicted"/>
<keyword evidence="1" id="KW-0732">Signal</keyword>
<keyword evidence="3" id="KW-1185">Reference proteome</keyword>
<sequence length="194" mass="20673">MHRKLVARGAVLSVFLSLSPAFADEEEEKKPPTGLYLQPHIHALTGWKITVDDPAMQQDTQVELRNGGGVGLRLGYDFSRYVGLFASVEANAESEGPYFGYGAGLTLRTGKFGPLRLNARLGARVLEPVTPIVYGTAGVGAELFLFRTVSLGAEVDAALPLAEATRDNGLTRENVSADGGPVRGIIALTWYIGG</sequence>
<organism evidence="2 3">
    <name type="scientific">Hyalangium rubrum</name>
    <dbReference type="NCBI Taxonomy" id="3103134"/>
    <lineage>
        <taxon>Bacteria</taxon>
        <taxon>Pseudomonadati</taxon>
        <taxon>Myxococcota</taxon>
        <taxon>Myxococcia</taxon>
        <taxon>Myxococcales</taxon>
        <taxon>Cystobacterineae</taxon>
        <taxon>Archangiaceae</taxon>
        <taxon>Hyalangium</taxon>
    </lineage>
</organism>
<dbReference type="SUPFAM" id="SSF56925">
    <property type="entry name" value="OMPA-like"/>
    <property type="match status" value="1"/>
</dbReference>
<comment type="caution">
    <text evidence="2">The sequence shown here is derived from an EMBL/GenBank/DDBJ whole genome shotgun (WGS) entry which is preliminary data.</text>
</comment>
<dbReference type="InterPro" id="IPR011250">
    <property type="entry name" value="OMP/PagP_B-barrel"/>
</dbReference>
<evidence type="ECO:0008006" key="4">
    <source>
        <dbReference type="Google" id="ProtNLM"/>
    </source>
</evidence>
<evidence type="ECO:0000256" key="1">
    <source>
        <dbReference type="SAM" id="SignalP"/>
    </source>
</evidence>
<feature type="chain" id="PRO_5045568405" description="Outer membrane protein beta-barrel domain-containing protein" evidence="1">
    <location>
        <begin position="24"/>
        <end position="194"/>
    </location>
</feature>
<name>A0ABU5H7S6_9BACT</name>